<proteinExistence type="predicted"/>
<dbReference type="Pfam" id="PF05598">
    <property type="entry name" value="DUF772"/>
    <property type="match status" value="1"/>
</dbReference>
<sequence>MFHKDNPNLKRHQIGFYSLDELVPQDQFLRQVDKAIVFSFIYDLVEDSYSPDNGRPSLDPVLVVKLPLIQWFYGLRSMRQTIKEVDVNLAYRWFLGLNLDDKVPHFTTYGKNYSRRFEKKGLIEEIFAHILTLCLNADLIDSSEIFIDGTPIKAAANGHKFQNQQVLPQAKFMSDQLEKESNHDREKHGKKPLNPAKGKKPVSKKISTTDPESGWFHKGEHKEVFAYNAQVACDKHGWALGYSVHAGNIHDSQAFSTLYNRIKDFQPDYLTANAGYKNPTIAPFLNKEEIIPVFPYTRPKGDKDK</sequence>
<dbReference type="InterPro" id="IPR002559">
    <property type="entry name" value="Transposase_11"/>
</dbReference>
<dbReference type="Pfam" id="PF01609">
    <property type="entry name" value="DDE_Tnp_1"/>
    <property type="match status" value="1"/>
</dbReference>
<accession>U2J7S5</accession>
<dbReference type="GO" id="GO:0006313">
    <property type="term" value="P:DNA transposition"/>
    <property type="evidence" value="ECO:0007669"/>
    <property type="project" value="InterPro"/>
</dbReference>
<dbReference type="InterPro" id="IPR008490">
    <property type="entry name" value="Transposase_InsH_N"/>
</dbReference>
<feature type="compositionally biased region" description="Basic and acidic residues" evidence="1">
    <location>
        <begin position="176"/>
        <end position="187"/>
    </location>
</feature>
<dbReference type="PANTHER" id="PTHR33408">
    <property type="entry name" value="TRANSPOSASE"/>
    <property type="match status" value="1"/>
</dbReference>
<evidence type="ECO:0000313" key="5">
    <source>
        <dbReference type="Proteomes" id="UP000016617"/>
    </source>
</evidence>
<evidence type="ECO:0000313" key="4">
    <source>
        <dbReference type="EMBL" id="ERJ76072.1"/>
    </source>
</evidence>
<evidence type="ECO:0000256" key="1">
    <source>
        <dbReference type="SAM" id="MobiDB-lite"/>
    </source>
</evidence>
<dbReference type="GO" id="GO:0003677">
    <property type="term" value="F:DNA binding"/>
    <property type="evidence" value="ECO:0007669"/>
    <property type="project" value="InterPro"/>
</dbReference>
<dbReference type="HOGENOM" id="CLU_021293_3_0_9"/>
<organism evidence="4 5">
    <name type="scientific">Streptococcus sobrinus W1703</name>
    <dbReference type="NCBI Taxonomy" id="1227275"/>
    <lineage>
        <taxon>Bacteria</taxon>
        <taxon>Bacillati</taxon>
        <taxon>Bacillota</taxon>
        <taxon>Bacilli</taxon>
        <taxon>Lactobacillales</taxon>
        <taxon>Streptococcaceae</taxon>
        <taxon>Streptococcus</taxon>
    </lineage>
</organism>
<evidence type="ECO:0000259" key="2">
    <source>
        <dbReference type="Pfam" id="PF01609"/>
    </source>
</evidence>
<dbReference type="AlphaFoldDB" id="U2J7S5"/>
<dbReference type="EMBL" id="AWVA01000076">
    <property type="protein sequence ID" value="ERJ76072.1"/>
    <property type="molecule type" value="Genomic_DNA"/>
</dbReference>
<dbReference type="GO" id="GO:0004803">
    <property type="term" value="F:transposase activity"/>
    <property type="evidence" value="ECO:0007669"/>
    <property type="project" value="InterPro"/>
</dbReference>
<evidence type="ECO:0000259" key="3">
    <source>
        <dbReference type="Pfam" id="PF05598"/>
    </source>
</evidence>
<dbReference type="PATRIC" id="fig|1227275.3.peg.1093"/>
<dbReference type="Proteomes" id="UP000016617">
    <property type="component" value="Unassembled WGS sequence"/>
</dbReference>
<name>U2J7S5_9STRE</name>
<comment type="caution">
    <text evidence="4">The sequence shown here is derived from an EMBL/GenBank/DDBJ whole genome shotgun (WGS) entry which is preliminary data.</text>
</comment>
<protein>
    <recommendedName>
        <fullName evidence="6">Transposase, IS4 family</fullName>
    </recommendedName>
</protein>
<feature type="region of interest" description="Disordered" evidence="1">
    <location>
        <begin position="175"/>
        <end position="213"/>
    </location>
</feature>
<reference evidence="4 5" key="1">
    <citation type="submission" date="2013-06" db="EMBL/GenBank/DDBJ databases">
        <authorList>
            <person name="Weinstock G."/>
            <person name="Sodergren E."/>
            <person name="Lobos E.A."/>
            <person name="Fulton L."/>
            <person name="Fulton R."/>
            <person name="Courtney L."/>
            <person name="Fronick C."/>
            <person name="O'Laughlin M."/>
            <person name="Godfrey J."/>
            <person name="Wilson R.M."/>
            <person name="Miner T."/>
            <person name="Farmer C."/>
            <person name="Delehaunty K."/>
            <person name="Cordes M."/>
            <person name="Minx P."/>
            <person name="Tomlinson C."/>
            <person name="Chen J."/>
            <person name="Wollam A."/>
            <person name="Pepin K.H."/>
            <person name="Bhonagiri V."/>
            <person name="Zhang X."/>
            <person name="Warren W."/>
            <person name="Mitreva M."/>
            <person name="Mardis E.R."/>
            <person name="Wilson R.K."/>
        </authorList>
    </citation>
    <scope>NUCLEOTIDE SEQUENCE [LARGE SCALE GENOMIC DNA]</scope>
    <source>
        <strain evidence="4 5">W1703</strain>
    </source>
</reference>
<gene>
    <name evidence="4" type="ORF">HMPREF1557_01234</name>
</gene>
<feature type="domain" description="Transposase IS4-like" evidence="2">
    <location>
        <begin position="145"/>
        <end position="296"/>
    </location>
</feature>
<evidence type="ECO:0008006" key="6">
    <source>
        <dbReference type="Google" id="ProtNLM"/>
    </source>
</evidence>
<feature type="domain" description="Transposase InsH N-terminal" evidence="3">
    <location>
        <begin position="18"/>
        <end position="115"/>
    </location>
</feature>